<evidence type="ECO:0000313" key="2">
    <source>
        <dbReference type="EnsemblPlants" id="OB01G54140.1"/>
    </source>
</evidence>
<dbReference type="HOGENOM" id="CLU_1996117_0_0_1"/>
<keyword evidence="3" id="KW-1185">Reference proteome</keyword>
<sequence length="125" mass="14188">MELANIKIVLKVPDEKHLYIFMTCTGREKWKGPSTWSSTTTTTRPTATTYGGSSTKAYGDTGGYHGSKGRWPRPEEVEQHRRWEKEEEEEEEAEADLLGEPKRTAKTKRKAKKIIVTSISMQPST</sequence>
<protein>
    <submittedName>
        <fullName evidence="2">Uncharacterized protein</fullName>
    </submittedName>
</protein>
<feature type="compositionally biased region" description="Low complexity" evidence="1">
    <location>
        <begin position="34"/>
        <end position="49"/>
    </location>
</feature>
<organism evidence="2">
    <name type="scientific">Oryza brachyantha</name>
    <name type="common">malo sina</name>
    <dbReference type="NCBI Taxonomy" id="4533"/>
    <lineage>
        <taxon>Eukaryota</taxon>
        <taxon>Viridiplantae</taxon>
        <taxon>Streptophyta</taxon>
        <taxon>Embryophyta</taxon>
        <taxon>Tracheophyta</taxon>
        <taxon>Spermatophyta</taxon>
        <taxon>Magnoliopsida</taxon>
        <taxon>Liliopsida</taxon>
        <taxon>Poales</taxon>
        <taxon>Poaceae</taxon>
        <taxon>BOP clade</taxon>
        <taxon>Oryzoideae</taxon>
        <taxon>Oryzeae</taxon>
        <taxon>Oryzinae</taxon>
        <taxon>Oryza</taxon>
    </lineage>
</organism>
<dbReference type="EnsemblPlants" id="OB01G54140.1">
    <property type="protein sequence ID" value="OB01G54140.1"/>
    <property type="gene ID" value="OB01G54140"/>
</dbReference>
<dbReference type="Gramene" id="OB01G54140.1">
    <property type="protein sequence ID" value="OB01G54140.1"/>
    <property type="gene ID" value="OB01G54140"/>
</dbReference>
<reference evidence="2" key="2">
    <citation type="submission" date="2013-04" db="UniProtKB">
        <authorList>
            <consortium name="EnsemblPlants"/>
        </authorList>
    </citation>
    <scope>IDENTIFICATION</scope>
</reference>
<dbReference type="AlphaFoldDB" id="J3L858"/>
<dbReference type="Proteomes" id="UP000006038">
    <property type="component" value="Chromosome 1"/>
</dbReference>
<feature type="compositionally biased region" description="Acidic residues" evidence="1">
    <location>
        <begin position="86"/>
        <end position="97"/>
    </location>
</feature>
<name>J3L858_ORYBR</name>
<accession>J3L858</accession>
<evidence type="ECO:0000313" key="3">
    <source>
        <dbReference type="Proteomes" id="UP000006038"/>
    </source>
</evidence>
<feature type="compositionally biased region" description="Basic and acidic residues" evidence="1">
    <location>
        <begin position="72"/>
        <end position="85"/>
    </location>
</feature>
<feature type="region of interest" description="Disordered" evidence="1">
    <location>
        <begin position="29"/>
        <end position="110"/>
    </location>
</feature>
<reference evidence="2" key="1">
    <citation type="journal article" date="2013" name="Nat. Commun.">
        <title>Whole-genome sequencing of Oryza brachyantha reveals mechanisms underlying Oryza genome evolution.</title>
        <authorList>
            <person name="Chen J."/>
            <person name="Huang Q."/>
            <person name="Gao D."/>
            <person name="Wang J."/>
            <person name="Lang Y."/>
            <person name="Liu T."/>
            <person name="Li B."/>
            <person name="Bai Z."/>
            <person name="Luis Goicoechea J."/>
            <person name="Liang C."/>
            <person name="Chen C."/>
            <person name="Zhang W."/>
            <person name="Sun S."/>
            <person name="Liao Y."/>
            <person name="Zhang X."/>
            <person name="Yang L."/>
            <person name="Song C."/>
            <person name="Wang M."/>
            <person name="Shi J."/>
            <person name="Liu G."/>
            <person name="Liu J."/>
            <person name="Zhou H."/>
            <person name="Zhou W."/>
            <person name="Yu Q."/>
            <person name="An N."/>
            <person name="Chen Y."/>
            <person name="Cai Q."/>
            <person name="Wang B."/>
            <person name="Liu B."/>
            <person name="Min J."/>
            <person name="Huang Y."/>
            <person name="Wu H."/>
            <person name="Li Z."/>
            <person name="Zhang Y."/>
            <person name="Yin Y."/>
            <person name="Song W."/>
            <person name="Jiang J."/>
            <person name="Jackson S.A."/>
            <person name="Wing R.A."/>
            <person name="Wang J."/>
            <person name="Chen M."/>
        </authorList>
    </citation>
    <scope>NUCLEOTIDE SEQUENCE [LARGE SCALE GENOMIC DNA]</scope>
    <source>
        <strain evidence="2">cv. IRGC 101232</strain>
    </source>
</reference>
<proteinExistence type="predicted"/>
<evidence type="ECO:0000256" key="1">
    <source>
        <dbReference type="SAM" id="MobiDB-lite"/>
    </source>
</evidence>